<accession>A0A699R9M3</accession>
<name>A0A699R9M3_TANCI</name>
<feature type="signal peptide" evidence="1">
    <location>
        <begin position="1"/>
        <end position="16"/>
    </location>
</feature>
<organism evidence="2">
    <name type="scientific">Tanacetum cinerariifolium</name>
    <name type="common">Dalmatian daisy</name>
    <name type="synonym">Chrysanthemum cinerariifolium</name>
    <dbReference type="NCBI Taxonomy" id="118510"/>
    <lineage>
        <taxon>Eukaryota</taxon>
        <taxon>Viridiplantae</taxon>
        <taxon>Streptophyta</taxon>
        <taxon>Embryophyta</taxon>
        <taxon>Tracheophyta</taxon>
        <taxon>Spermatophyta</taxon>
        <taxon>Magnoliopsida</taxon>
        <taxon>eudicotyledons</taxon>
        <taxon>Gunneridae</taxon>
        <taxon>Pentapetalae</taxon>
        <taxon>asterids</taxon>
        <taxon>campanulids</taxon>
        <taxon>Asterales</taxon>
        <taxon>Asteraceae</taxon>
        <taxon>Asteroideae</taxon>
        <taxon>Anthemideae</taxon>
        <taxon>Anthemidinae</taxon>
        <taxon>Tanacetum</taxon>
    </lineage>
</organism>
<evidence type="ECO:0000313" key="2">
    <source>
        <dbReference type="EMBL" id="GFC80752.1"/>
    </source>
</evidence>
<gene>
    <name evidence="2" type="ORF">Tci_852722</name>
</gene>
<comment type="caution">
    <text evidence="2">The sequence shown here is derived from an EMBL/GenBank/DDBJ whole genome shotgun (WGS) entry which is preliminary data.</text>
</comment>
<protein>
    <recommendedName>
        <fullName evidence="3">Transposase (Putative), gypsy type</fullName>
    </recommendedName>
</protein>
<evidence type="ECO:0008006" key="3">
    <source>
        <dbReference type="Google" id="ProtNLM"/>
    </source>
</evidence>
<sequence length="166" mass="17703">MFFLVCLLQRSSLESAFELFSMPMEAMMDIGCAVNKGIQDGLRAGVVDGKAGRDLSVIVAYDPSIEAKYVEAVNALGAVDFSLLSELKPKDNVVLGETSLSFSLQVVHSRVQRVKGEIMEKRLSLTDVMAPLAEPVSSQSLIGEASTSAAPMTTELITTLSTTLAS</sequence>
<dbReference type="AlphaFoldDB" id="A0A699R9M3"/>
<feature type="non-terminal residue" evidence="2">
    <location>
        <position position="166"/>
    </location>
</feature>
<evidence type="ECO:0000256" key="1">
    <source>
        <dbReference type="SAM" id="SignalP"/>
    </source>
</evidence>
<proteinExistence type="predicted"/>
<reference evidence="2" key="1">
    <citation type="journal article" date="2019" name="Sci. Rep.">
        <title>Draft genome of Tanacetum cinerariifolium, the natural source of mosquito coil.</title>
        <authorList>
            <person name="Yamashiro T."/>
            <person name="Shiraishi A."/>
            <person name="Satake H."/>
            <person name="Nakayama K."/>
        </authorList>
    </citation>
    <scope>NUCLEOTIDE SEQUENCE</scope>
</reference>
<dbReference type="EMBL" id="BKCJ011076579">
    <property type="protein sequence ID" value="GFC80752.1"/>
    <property type="molecule type" value="Genomic_DNA"/>
</dbReference>
<keyword evidence="1" id="KW-0732">Signal</keyword>
<feature type="chain" id="PRO_5025438520" description="Transposase (Putative), gypsy type" evidence="1">
    <location>
        <begin position="17"/>
        <end position="166"/>
    </location>
</feature>